<feature type="coiled-coil region" evidence="1">
    <location>
        <begin position="25"/>
        <end position="52"/>
    </location>
</feature>
<gene>
    <name evidence="3" type="ORF">K8I29_10265</name>
</gene>
<evidence type="ECO:0000313" key="4">
    <source>
        <dbReference type="Proteomes" id="UP000705867"/>
    </source>
</evidence>
<evidence type="ECO:0000313" key="3">
    <source>
        <dbReference type="EMBL" id="MBZ0156573.1"/>
    </source>
</evidence>
<dbReference type="SUPFAM" id="SSF56935">
    <property type="entry name" value="Porins"/>
    <property type="match status" value="1"/>
</dbReference>
<evidence type="ECO:0008006" key="5">
    <source>
        <dbReference type="Google" id="ProtNLM"/>
    </source>
</evidence>
<accession>A0A953M214</accession>
<keyword evidence="1" id="KW-0175">Coiled coil</keyword>
<sequence length="547" mass="58595">MSKFFLKIAVLVVLAVAVSVPPGAFAAQDDVIKELMERINKLEKRLAEREAVEPKGVAAAPKADEKKVDFGGFIRTRYHVSNALSYGAGQILPPDESVPDADDTANFFEQRARLYISPKLNEYVTGNFAFEINYAWGNTAYDTAFLGGGGLMSDSVNIWTKNLNVVATIPNTNLTATVGIQNLKDAYNGILLGWADAPGINLNYKVSDNLNATLGYFRFWQVPIAGGYKQSTSADFVRGEIAYSPNKDLNLGFNLYALFDRTGSEAGTAGVLGGPAIGTTRNGFAPLSYNASTGFESLVGNNVYSMNLYLPGVNFTYKRGNFDFDGFFIYEGGEYSSGTAGISDVDISSFAANLGVGTKVGPFNVKLSGLYVSGDDSDDNSSIGIKENGFYTPGSYSLAAAWMGLTGMKILFPDIDGTIQDQYLVYDVSNILEQRPLGVAALMLTGNTKLSPKTTLEAGLGVLWSAEDRRVNGENYMATEINAGVHHDVTKGLSVGLVGAVAFVGDFYDVSAAQAAAYNAATTGNPVSTNLDPADIWRFTVRANYAF</sequence>
<feature type="chain" id="PRO_5037833776" description="Alginate export domain-containing protein" evidence="2">
    <location>
        <begin position="27"/>
        <end position="547"/>
    </location>
</feature>
<reference evidence="3" key="1">
    <citation type="journal article" date="2021" name="bioRxiv">
        <title>Unraveling nitrogen, sulfur and carbon metabolic pathways and microbial community transcriptional responses to substrate deprivation and toxicity stresses in a bioreactor mimicking anoxic brackish coastal sediment conditions.</title>
        <authorList>
            <person name="Martins P.D."/>
            <person name="Echeveste M.J."/>
            <person name="Arshad A."/>
            <person name="Kurth J."/>
            <person name="Ouboter H."/>
            <person name="Jetten M.S.M."/>
            <person name="Welte C.U."/>
        </authorList>
    </citation>
    <scope>NUCLEOTIDE SEQUENCE</scope>
    <source>
        <strain evidence="3">MAG_39</strain>
    </source>
</reference>
<evidence type="ECO:0000256" key="1">
    <source>
        <dbReference type="SAM" id="Coils"/>
    </source>
</evidence>
<name>A0A953M214_9BACT</name>
<organism evidence="3 4">
    <name type="scientific">Candidatus Nitrobium versatile</name>
    <dbReference type="NCBI Taxonomy" id="2884831"/>
    <lineage>
        <taxon>Bacteria</taxon>
        <taxon>Pseudomonadati</taxon>
        <taxon>Nitrospirota</taxon>
        <taxon>Nitrospiria</taxon>
        <taxon>Nitrospirales</taxon>
        <taxon>Nitrospiraceae</taxon>
        <taxon>Candidatus Nitrobium</taxon>
    </lineage>
</organism>
<evidence type="ECO:0000256" key="2">
    <source>
        <dbReference type="SAM" id="SignalP"/>
    </source>
</evidence>
<feature type="signal peptide" evidence="2">
    <location>
        <begin position="1"/>
        <end position="26"/>
    </location>
</feature>
<keyword evidence="2" id="KW-0732">Signal</keyword>
<reference evidence="3" key="2">
    <citation type="submission" date="2021-08" db="EMBL/GenBank/DDBJ databases">
        <authorList>
            <person name="Dalcin Martins P."/>
        </authorList>
    </citation>
    <scope>NUCLEOTIDE SEQUENCE</scope>
    <source>
        <strain evidence="3">MAG_39</strain>
    </source>
</reference>
<comment type="caution">
    <text evidence="3">The sequence shown here is derived from an EMBL/GenBank/DDBJ whole genome shotgun (WGS) entry which is preliminary data.</text>
</comment>
<protein>
    <recommendedName>
        <fullName evidence="5">Alginate export domain-containing protein</fullName>
    </recommendedName>
</protein>
<dbReference type="Proteomes" id="UP000705867">
    <property type="component" value="Unassembled WGS sequence"/>
</dbReference>
<proteinExistence type="predicted"/>
<dbReference type="EMBL" id="JAIOIV010000080">
    <property type="protein sequence ID" value="MBZ0156573.1"/>
    <property type="molecule type" value="Genomic_DNA"/>
</dbReference>
<dbReference type="AlphaFoldDB" id="A0A953M214"/>